<feature type="signal peptide" evidence="2">
    <location>
        <begin position="1"/>
        <end position="25"/>
    </location>
</feature>
<evidence type="ECO:0000256" key="1">
    <source>
        <dbReference type="SAM" id="MobiDB-lite"/>
    </source>
</evidence>
<sequence length="283" mass="30302">MMKRILPLSLTAVVLVLASPHESQADSAARVAWTHNTVQINRGGHWISASRGMPLSSGTYIRTGGNSRAQIHYADGSVVRLGSRSIARIRAAAAKQVQLHKGKAYFKVQKQNQKMRVRTRTAVATVLGTEFMVSVEEKPTTQSTFLPMPDRSSMNTAQPLGFGTFPVALALPDIITQITVFEGNVGVSGPDLQNMVNLGAGMMTLVGQGLPPAPPQPVDLNNLRQQEPVAQDPPENNGQTGNGFSNSPVSPDNPQQQVQINQNSPGQNINTTPATGELEVVIK</sequence>
<comment type="caution">
    <text evidence="4">The sequence shown here is derived from an EMBL/GenBank/DDBJ whole genome shotgun (WGS) entry which is preliminary data.</text>
</comment>
<feature type="chain" id="PRO_5014669801" description="FecR protein domain-containing protein" evidence="2">
    <location>
        <begin position="26"/>
        <end position="283"/>
    </location>
</feature>
<dbReference type="AlphaFoldDB" id="A0A2M7G9Z9"/>
<accession>A0A2M7G9Z9</accession>
<feature type="compositionally biased region" description="Polar residues" evidence="1">
    <location>
        <begin position="234"/>
        <end position="274"/>
    </location>
</feature>
<dbReference type="EMBL" id="PFFQ01000006">
    <property type="protein sequence ID" value="PIW18965.1"/>
    <property type="molecule type" value="Genomic_DNA"/>
</dbReference>
<dbReference type="Pfam" id="PF04773">
    <property type="entry name" value="FecR"/>
    <property type="match status" value="1"/>
</dbReference>
<evidence type="ECO:0000259" key="3">
    <source>
        <dbReference type="Pfam" id="PF04773"/>
    </source>
</evidence>
<keyword evidence="2" id="KW-0732">Signal</keyword>
<name>A0A2M7G9Z9_9BACT</name>
<feature type="region of interest" description="Disordered" evidence="1">
    <location>
        <begin position="228"/>
        <end position="283"/>
    </location>
</feature>
<feature type="domain" description="FecR protein" evidence="3">
    <location>
        <begin position="61"/>
        <end position="141"/>
    </location>
</feature>
<dbReference type="Gene3D" id="2.60.120.1440">
    <property type="match status" value="1"/>
</dbReference>
<organism evidence="4 5">
    <name type="scientific">bacterium (Candidatus Blackallbacteria) CG17_big_fil_post_rev_8_21_14_2_50_48_46</name>
    <dbReference type="NCBI Taxonomy" id="2014261"/>
    <lineage>
        <taxon>Bacteria</taxon>
        <taxon>Candidatus Blackallbacteria</taxon>
    </lineage>
</organism>
<protein>
    <recommendedName>
        <fullName evidence="3">FecR protein domain-containing protein</fullName>
    </recommendedName>
</protein>
<proteinExistence type="predicted"/>
<dbReference type="InterPro" id="IPR006860">
    <property type="entry name" value="FecR"/>
</dbReference>
<dbReference type="Proteomes" id="UP000231019">
    <property type="component" value="Unassembled WGS sequence"/>
</dbReference>
<evidence type="ECO:0000256" key="2">
    <source>
        <dbReference type="SAM" id="SignalP"/>
    </source>
</evidence>
<reference evidence="4 5" key="1">
    <citation type="submission" date="2017-09" db="EMBL/GenBank/DDBJ databases">
        <title>Depth-based differentiation of microbial function through sediment-hosted aquifers and enrichment of novel symbionts in the deep terrestrial subsurface.</title>
        <authorList>
            <person name="Probst A.J."/>
            <person name="Ladd B."/>
            <person name="Jarett J.K."/>
            <person name="Geller-Mcgrath D.E."/>
            <person name="Sieber C.M."/>
            <person name="Emerson J.B."/>
            <person name="Anantharaman K."/>
            <person name="Thomas B.C."/>
            <person name="Malmstrom R."/>
            <person name="Stieglmeier M."/>
            <person name="Klingl A."/>
            <person name="Woyke T."/>
            <person name="Ryan C.M."/>
            <person name="Banfield J.F."/>
        </authorList>
    </citation>
    <scope>NUCLEOTIDE SEQUENCE [LARGE SCALE GENOMIC DNA]</scope>
    <source>
        <strain evidence="4">CG17_big_fil_post_rev_8_21_14_2_50_48_46</strain>
    </source>
</reference>
<gene>
    <name evidence="4" type="ORF">COW36_02325</name>
</gene>
<dbReference type="PANTHER" id="PTHR38731">
    <property type="entry name" value="LIPL45-RELATED LIPOPROTEIN-RELATED"/>
    <property type="match status" value="1"/>
</dbReference>
<evidence type="ECO:0000313" key="5">
    <source>
        <dbReference type="Proteomes" id="UP000231019"/>
    </source>
</evidence>
<evidence type="ECO:0000313" key="4">
    <source>
        <dbReference type="EMBL" id="PIW18965.1"/>
    </source>
</evidence>